<sequence>MSTFMLVITCIYVLLFARPTFGQTCLPNSNFTLTSQQIQAAKLSPAEAKLFEAALNLERSSYADGFVHDDAFYDVPTSFDPANPPPPGTILKVEALTNTTLYTIPPSLTMSRFLYTSETLNGTSIPASAYILWPYTPRKFAGLTCGTNSTGSTTFPVVGLAHGTSGQTPECACSHIRNLCDEFHEPFALALSGYAVVAPDYAGLGVSGVPSPYFVLPAQANDLIHAVQAAQSHFPSLSKEFVIMGQSQGGGVAWSYAQRQAERPVPGYLGTVAASPFTDIFGSIAADIQSENNARVVGIAQGLNTVLESFQLSDWITDLGIERLRLIQQVGACTTSATSIGGSAVQILKYGWNYTSSARWYQNVADNGRKPFGGPMLVLQGDIDGNAYAPVTFAAVNATCAMFPRNSLHYIQYTNISHVPVLYSSQHVWMDWIRDRFAGVKVPEGCVKEVLYPATGFANGAGQNWGIQLVV</sequence>
<proteinExistence type="predicted"/>
<dbReference type="InterPro" id="IPR022742">
    <property type="entry name" value="Hydrolase_4"/>
</dbReference>
<organism evidence="3 4">
    <name type="scientific">Myriangium duriaei CBS 260.36</name>
    <dbReference type="NCBI Taxonomy" id="1168546"/>
    <lineage>
        <taxon>Eukaryota</taxon>
        <taxon>Fungi</taxon>
        <taxon>Dikarya</taxon>
        <taxon>Ascomycota</taxon>
        <taxon>Pezizomycotina</taxon>
        <taxon>Dothideomycetes</taxon>
        <taxon>Dothideomycetidae</taxon>
        <taxon>Myriangiales</taxon>
        <taxon>Myriangiaceae</taxon>
        <taxon>Myriangium</taxon>
    </lineage>
</organism>
<dbReference type="PANTHER" id="PTHR34853">
    <property type="match status" value="1"/>
</dbReference>
<dbReference type="GO" id="GO:0004806">
    <property type="term" value="F:triacylglycerol lipase activity"/>
    <property type="evidence" value="ECO:0007669"/>
    <property type="project" value="InterPro"/>
</dbReference>
<feature type="chain" id="PRO_5040339017" description="Serine aminopeptidase S33 domain-containing protein" evidence="1">
    <location>
        <begin position="23"/>
        <end position="471"/>
    </location>
</feature>
<keyword evidence="1" id="KW-0732">Signal</keyword>
<evidence type="ECO:0000259" key="2">
    <source>
        <dbReference type="Pfam" id="PF12146"/>
    </source>
</evidence>
<dbReference type="Pfam" id="PF12146">
    <property type="entry name" value="Hydrolase_4"/>
    <property type="match status" value="1"/>
</dbReference>
<comment type="caution">
    <text evidence="3">The sequence shown here is derived from an EMBL/GenBank/DDBJ whole genome shotgun (WGS) entry which is preliminary data.</text>
</comment>
<dbReference type="EMBL" id="ML996088">
    <property type="protein sequence ID" value="KAF2151126.1"/>
    <property type="molecule type" value="Genomic_DNA"/>
</dbReference>
<keyword evidence="4" id="KW-1185">Reference proteome</keyword>
<dbReference type="PANTHER" id="PTHR34853:SF1">
    <property type="entry name" value="LIPASE 5"/>
    <property type="match status" value="1"/>
</dbReference>
<evidence type="ECO:0000313" key="3">
    <source>
        <dbReference type="EMBL" id="KAF2151126.1"/>
    </source>
</evidence>
<protein>
    <recommendedName>
        <fullName evidence="2">Serine aminopeptidase S33 domain-containing protein</fullName>
    </recommendedName>
</protein>
<reference evidence="3" key="1">
    <citation type="journal article" date="2020" name="Stud. Mycol.">
        <title>101 Dothideomycetes genomes: a test case for predicting lifestyles and emergence of pathogens.</title>
        <authorList>
            <person name="Haridas S."/>
            <person name="Albert R."/>
            <person name="Binder M."/>
            <person name="Bloem J."/>
            <person name="Labutti K."/>
            <person name="Salamov A."/>
            <person name="Andreopoulos B."/>
            <person name="Baker S."/>
            <person name="Barry K."/>
            <person name="Bills G."/>
            <person name="Bluhm B."/>
            <person name="Cannon C."/>
            <person name="Castanera R."/>
            <person name="Culley D."/>
            <person name="Daum C."/>
            <person name="Ezra D."/>
            <person name="Gonzalez J."/>
            <person name="Henrissat B."/>
            <person name="Kuo A."/>
            <person name="Liang C."/>
            <person name="Lipzen A."/>
            <person name="Lutzoni F."/>
            <person name="Magnuson J."/>
            <person name="Mondo S."/>
            <person name="Nolan M."/>
            <person name="Ohm R."/>
            <person name="Pangilinan J."/>
            <person name="Park H.-J."/>
            <person name="Ramirez L."/>
            <person name="Alfaro M."/>
            <person name="Sun H."/>
            <person name="Tritt A."/>
            <person name="Yoshinaga Y."/>
            <person name="Zwiers L.-H."/>
            <person name="Turgeon B."/>
            <person name="Goodwin S."/>
            <person name="Spatafora J."/>
            <person name="Crous P."/>
            <person name="Grigoriev I."/>
        </authorList>
    </citation>
    <scope>NUCLEOTIDE SEQUENCE</scope>
    <source>
        <strain evidence="3">CBS 260.36</strain>
    </source>
</reference>
<name>A0A9P4IWW2_9PEZI</name>
<feature type="signal peptide" evidence="1">
    <location>
        <begin position="1"/>
        <end position="22"/>
    </location>
</feature>
<accession>A0A9P4IWW2</accession>
<dbReference type="Gene3D" id="3.40.50.1820">
    <property type="entry name" value="alpha/beta hydrolase"/>
    <property type="match status" value="2"/>
</dbReference>
<evidence type="ECO:0000256" key="1">
    <source>
        <dbReference type="SAM" id="SignalP"/>
    </source>
</evidence>
<dbReference type="SUPFAM" id="SSF53474">
    <property type="entry name" value="alpha/beta-Hydrolases"/>
    <property type="match status" value="1"/>
</dbReference>
<dbReference type="Proteomes" id="UP000799439">
    <property type="component" value="Unassembled WGS sequence"/>
</dbReference>
<gene>
    <name evidence="3" type="ORF">K461DRAFT_243371</name>
</gene>
<dbReference type="AlphaFoldDB" id="A0A9P4IWW2"/>
<dbReference type="GO" id="GO:0016042">
    <property type="term" value="P:lipid catabolic process"/>
    <property type="evidence" value="ECO:0007669"/>
    <property type="project" value="InterPro"/>
</dbReference>
<feature type="domain" description="Serine aminopeptidase S33" evidence="2">
    <location>
        <begin position="188"/>
        <end position="281"/>
    </location>
</feature>
<dbReference type="InterPro" id="IPR029058">
    <property type="entry name" value="AB_hydrolase_fold"/>
</dbReference>
<dbReference type="InterPro" id="IPR005152">
    <property type="entry name" value="Lipase_secreted"/>
</dbReference>
<evidence type="ECO:0000313" key="4">
    <source>
        <dbReference type="Proteomes" id="UP000799439"/>
    </source>
</evidence>
<dbReference type="OrthoDB" id="5382058at2759"/>